<evidence type="ECO:0000256" key="2">
    <source>
        <dbReference type="ARBA" id="ARBA00022692"/>
    </source>
</evidence>
<evidence type="ECO:0000256" key="3">
    <source>
        <dbReference type="ARBA" id="ARBA00022989"/>
    </source>
</evidence>
<keyword evidence="9" id="KW-1185">Reference proteome</keyword>
<evidence type="ECO:0000256" key="6">
    <source>
        <dbReference type="SAM" id="Phobius"/>
    </source>
</evidence>
<keyword evidence="2 6" id="KW-0812">Transmembrane</keyword>
<feature type="transmembrane region" description="Helical" evidence="6">
    <location>
        <begin position="179"/>
        <end position="204"/>
    </location>
</feature>
<dbReference type="InterPro" id="IPR011701">
    <property type="entry name" value="MFS"/>
</dbReference>
<evidence type="ECO:0000256" key="5">
    <source>
        <dbReference type="SAM" id="MobiDB-lite"/>
    </source>
</evidence>
<feature type="transmembrane region" description="Helical" evidence="6">
    <location>
        <begin position="456"/>
        <end position="477"/>
    </location>
</feature>
<feature type="transmembrane region" description="Helical" evidence="6">
    <location>
        <begin position="316"/>
        <end position="338"/>
    </location>
</feature>
<feature type="transmembrane region" description="Helical" evidence="6">
    <location>
        <begin position="288"/>
        <end position="309"/>
    </location>
</feature>
<dbReference type="Proteomes" id="UP000250140">
    <property type="component" value="Unassembled WGS sequence"/>
</dbReference>
<dbReference type="GO" id="GO:0005886">
    <property type="term" value="C:plasma membrane"/>
    <property type="evidence" value="ECO:0007669"/>
    <property type="project" value="TreeGrafter"/>
</dbReference>
<dbReference type="Pfam" id="PF07690">
    <property type="entry name" value="MFS_1"/>
    <property type="match status" value="1"/>
</dbReference>
<dbReference type="Gene3D" id="1.20.1250.20">
    <property type="entry name" value="MFS general substrate transporter like domains"/>
    <property type="match status" value="1"/>
</dbReference>
<keyword evidence="3 6" id="KW-1133">Transmembrane helix</keyword>
<accession>A0A8E2FEX1</accession>
<feature type="region of interest" description="Disordered" evidence="5">
    <location>
        <begin position="1"/>
        <end position="24"/>
    </location>
</feature>
<dbReference type="EMBL" id="KV748472">
    <property type="protein sequence ID" value="OCL15221.1"/>
    <property type="molecule type" value="Genomic_DNA"/>
</dbReference>
<evidence type="ECO:0000259" key="7">
    <source>
        <dbReference type="PROSITE" id="PS50850"/>
    </source>
</evidence>
<dbReference type="InterPro" id="IPR020846">
    <property type="entry name" value="MFS_dom"/>
</dbReference>
<dbReference type="PANTHER" id="PTHR23502:SF181">
    <property type="entry name" value="MAJOR FACILITATOR SUPERFAMILY (MFS) PROFILE DOMAIN-CONTAINING PROTEIN"/>
    <property type="match status" value="1"/>
</dbReference>
<dbReference type="OrthoDB" id="2585655at2759"/>
<dbReference type="SUPFAM" id="SSF103473">
    <property type="entry name" value="MFS general substrate transporter"/>
    <property type="match status" value="1"/>
</dbReference>
<proteinExistence type="predicted"/>
<feature type="transmembrane region" description="Helical" evidence="6">
    <location>
        <begin position="365"/>
        <end position="384"/>
    </location>
</feature>
<protein>
    <submittedName>
        <fullName evidence="8">MFS general substrate transporter</fullName>
    </submittedName>
</protein>
<feature type="domain" description="Major facilitator superfamily (MFS) profile" evidence="7">
    <location>
        <begin position="54"/>
        <end position="483"/>
    </location>
</feature>
<gene>
    <name evidence="8" type="ORF">AOQ84DRAFT_413376</name>
</gene>
<organism evidence="8 9">
    <name type="scientific">Glonium stellatum</name>
    <dbReference type="NCBI Taxonomy" id="574774"/>
    <lineage>
        <taxon>Eukaryota</taxon>
        <taxon>Fungi</taxon>
        <taxon>Dikarya</taxon>
        <taxon>Ascomycota</taxon>
        <taxon>Pezizomycotina</taxon>
        <taxon>Dothideomycetes</taxon>
        <taxon>Pleosporomycetidae</taxon>
        <taxon>Gloniales</taxon>
        <taxon>Gloniaceae</taxon>
        <taxon>Glonium</taxon>
    </lineage>
</organism>
<feature type="transmembrane region" description="Helical" evidence="6">
    <location>
        <begin position="265"/>
        <end position="282"/>
    </location>
</feature>
<evidence type="ECO:0000256" key="4">
    <source>
        <dbReference type="ARBA" id="ARBA00023136"/>
    </source>
</evidence>
<comment type="subcellular location">
    <subcellularLocation>
        <location evidence="1">Membrane</location>
        <topology evidence="1">Multi-pass membrane protein</topology>
    </subcellularLocation>
</comment>
<feature type="transmembrane region" description="Helical" evidence="6">
    <location>
        <begin position="52"/>
        <end position="72"/>
    </location>
</feature>
<dbReference type="PROSITE" id="PS50850">
    <property type="entry name" value="MFS"/>
    <property type="match status" value="1"/>
</dbReference>
<name>A0A8E2FEX1_9PEZI</name>
<feature type="transmembrane region" description="Helical" evidence="6">
    <location>
        <begin position="210"/>
        <end position="228"/>
    </location>
</feature>
<reference evidence="8 9" key="1">
    <citation type="journal article" date="2016" name="Nat. Commun.">
        <title>Ectomycorrhizal ecology is imprinted in the genome of the dominant symbiotic fungus Cenococcum geophilum.</title>
        <authorList>
            <consortium name="DOE Joint Genome Institute"/>
            <person name="Peter M."/>
            <person name="Kohler A."/>
            <person name="Ohm R.A."/>
            <person name="Kuo A."/>
            <person name="Krutzmann J."/>
            <person name="Morin E."/>
            <person name="Arend M."/>
            <person name="Barry K.W."/>
            <person name="Binder M."/>
            <person name="Choi C."/>
            <person name="Clum A."/>
            <person name="Copeland A."/>
            <person name="Grisel N."/>
            <person name="Haridas S."/>
            <person name="Kipfer T."/>
            <person name="LaButti K."/>
            <person name="Lindquist E."/>
            <person name="Lipzen A."/>
            <person name="Maire R."/>
            <person name="Meier B."/>
            <person name="Mihaltcheva S."/>
            <person name="Molinier V."/>
            <person name="Murat C."/>
            <person name="Poggeler S."/>
            <person name="Quandt C.A."/>
            <person name="Sperisen C."/>
            <person name="Tritt A."/>
            <person name="Tisserant E."/>
            <person name="Crous P.W."/>
            <person name="Henrissat B."/>
            <person name="Nehls U."/>
            <person name="Egli S."/>
            <person name="Spatafora J.W."/>
            <person name="Grigoriev I.V."/>
            <person name="Martin F.M."/>
        </authorList>
    </citation>
    <scope>NUCLEOTIDE SEQUENCE [LARGE SCALE GENOMIC DNA]</scope>
    <source>
        <strain evidence="8 9">CBS 207.34</strain>
    </source>
</reference>
<dbReference type="AlphaFoldDB" id="A0A8E2FEX1"/>
<evidence type="ECO:0000313" key="9">
    <source>
        <dbReference type="Proteomes" id="UP000250140"/>
    </source>
</evidence>
<feature type="transmembrane region" description="Helical" evidence="6">
    <location>
        <begin position="144"/>
        <end position="167"/>
    </location>
</feature>
<dbReference type="GO" id="GO:0022857">
    <property type="term" value="F:transmembrane transporter activity"/>
    <property type="evidence" value="ECO:0007669"/>
    <property type="project" value="InterPro"/>
</dbReference>
<dbReference type="InterPro" id="IPR036259">
    <property type="entry name" value="MFS_trans_sf"/>
</dbReference>
<feature type="transmembrane region" description="Helical" evidence="6">
    <location>
        <begin position="396"/>
        <end position="415"/>
    </location>
</feature>
<evidence type="ECO:0000313" key="8">
    <source>
        <dbReference type="EMBL" id="OCL15221.1"/>
    </source>
</evidence>
<sequence length="495" mass="54583">MGDSEVDFKGSSKHEETSVDVLPKLDPHGFPLRPQPSDDPLDPLNWNKWLKLWVLFQVSFLAFLGPFTQALINSAFVPLAKSMHISVVEASYQTTVPIVFAGVSPLIWSPISNVHGRRPIFVFVTAIGVAAHAASGAAKSWGSILAARAFVGIGTSAGMGIGAAVVADMYFMHERGRYMGLYVVFVTNGAHLAAVIGGFTAKYAGWRWCYWLGAIVLSITWLVNLFCLPETLYQRSKKPTQFTRPTKQSWIRLLTFRGVRRTRKLHLVDFTHVFSMLAYPSVLLPALYYSLSFGFGSVLFAVTGAAAFGSRYHFDTVGVGLSIGLSTFIGTLIGELLAGPVSDRLLYLYRKAHAGDPVPESRLQAMWPGFILLPAGVIIEGVCLQYKTHWSGPVMGIGIGAFGLQIVSTNIFAYVTDCYKPQSAELSTLLNFGRQTFSFTLGFYSVPFAEKTTWGVAWGIFAVIDVVFFLGIILLMWKGKQWRERLSTPKFDRDL</sequence>
<evidence type="ECO:0000256" key="1">
    <source>
        <dbReference type="ARBA" id="ARBA00004141"/>
    </source>
</evidence>
<keyword evidence="4 6" id="KW-0472">Membrane</keyword>
<feature type="transmembrane region" description="Helical" evidence="6">
    <location>
        <begin position="120"/>
        <end position="138"/>
    </location>
</feature>
<feature type="transmembrane region" description="Helical" evidence="6">
    <location>
        <begin position="92"/>
        <end position="108"/>
    </location>
</feature>
<dbReference type="PANTHER" id="PTHR23502">
    <property type="entry name" value="MAJOR FACILITATOR SUPERFAMILY"/>
    <property type="match status" value="1"/>
</dbReference>